<evidence type="ECO:0000256" key="2">
    <source>
        <dbReference type="ARBA" id="ARBA00007362"/>
    </source>
</evidence>
<proteinExistence type="inferred from homology"/>
<dbReference type="Pfam" id="PF00892">
    <property type="entry name" value="EamA"/>
    <property type="match status" value="2"/>
</dbReference>
<comment type="similarity">
    <text evidence="2">Belongs to the EamA transporter family.</text>
</comment>
<evidence type="ECO:0000256" key="4">
    <source>
        <dbReference type="ARBA" id="ARBA00022989"/>
    </source>
</evidence>
<keyword evidence="4 6" id="KW-1133">Transmembrane helix</keyword>
<dbReference type="PANTHER" id="PTHR32322">
    <property type="entry name" value="INNER MEMBRANE TRANSPORTER"/>
    <property type="match status" value="1"/>
</dbReference>
<feature type="transmembrane region" description="Helical" evidence="6">
    <location>
        <begin position="198"/>
        <end position="219"/>
    </location>
</feature>
<dbReference type="AlphaFoldDB" id="A0A4U0PZC1"/>
<dbReference type="InterPro" id="IPR050638">
    <property type="entry name" value="AA-Vitamin_Transporters"/>
</dbReference>
<evidence type="ECO:0000256" key="5">
    <source>
        <dbReference type="ARBA" id="ARBA00023136"/>
    </source>
</evidence>
<keyword evidence="5 6" id="KW-0472">Membrane</keyword>
<feature type="transmembrane region" description="Helical" evidence="6">
    <location>
        <begin position="27"/>
        <end position="46"/>
    </location>
</feature>
<dbReference type="PANTHER" id="PTHR32322:SF2">
    <property type="entry name" value="EAMA DOMAIN-CONTAINING PROTEIN"/>
    <property type="match status" value="1"/>
</dbReference>
<evidence type="ECO:0000256" key="6">
    <source>
        <dbReference type="SAM" id="Phobius"/>
    </source>
</evidence>
<evidence type="ECO:0000256" key="1">
    <source>
        <dbReference type="ARBA" id="ARBA00004141"/>
    </source>
</evidence>
<dbReference type="Proteomes" id="UP000310016">
    <property type="component" value="Unassembled WGS sequence"/>
</dbReference>
<evidence type="ECO:0000256" key="3">
    <source>
        <dbReference type="ARBA" id="ARBA00022692"/>
    </source>
</evidence>
<gene>
    <name evidence="8" type="ORF">FAZ21_15520</name>
</gene>
<feature type="domain" description="EamA" evidence="7">
    <location>
        <begin position="170"/>
        <end position="302"/>
    </location>
</feature>
<feature type="transmembrane region" description="Helical" evidence="6">
    <location>
        <begin position="167"/>
        <end position="186"/>
    </location>
</feature>
<name>A0A4U0PZC1_9NEIS</name>
<comment type="caution">
    <text evidence="8">The sequence shown here is derived from an EMBL/GenBank/DDBJ whole genome shotgun (WGS) entry which is preliminary data.</text>
</comment>
<keyword evidence="3 6" id="KW-0812">Transmembrane</keyword>
<feature type="transmembrane region" description="Helical" evidence="6">
    <location>
        <begin position="143"/>
        <end position="161"/>
    </location>
</feature>
<dbReference type="EMBL" id="SUMF01000023">
    <property type="protein sequence ID" value="TJZ68614.1"/>
    <property type="molecule type" value="Genomic_DNA"/>
</dbReference>
<feature type="transmembrane region" description="Helical" evidence="6">
    <location>
        <begin position="52"/>
        <end position="76"/>
    </location>
</feature>
<dbReference type="GO" id="GO:0016020">
    <property type="term" value="C:membrane"/>
    <property type="evidence" value="ECO:0007669"/>
    <property type="project" value="UniProtKB-SubCell"/>
</dbReference>
<dbReference type="InterPro" id="IPR037185">
    <property type="entry name" value="EmrE-like"/>
</dbReference>
<dbReference type="SUPFAM" id="SSF103481">
    <property type="entry name" value="Multidrug resistance efflux transporter EmrE"/>
    <property type="match status" value="2"/>
</dbReference>
<organism evidence="8 9">
    <name type="scientific">Chitiniphilus eburneus</name>
    <dbReference type="NCBI Taxonomy" id="2571148"/>
    <lineage>
        <taxon>Bacteria</taxon>
        <taxon>Pseudomonadati</taxon>
        <taxon>Pseudomonadota</taxon>
        <taxon>Betaproteobacteria</taxon>
        <taxon>Neisseriales</taxon>
        <taxon>Chitinibacteraceae</taxon>
        <taxon>Chitiniphilus</taxon>
    </lineage>
</organism>
<dbReference type="OrthoDB" id="5186724at2"/>
<feature type="transmembrane region" description="Helical" evidence="6">
    <location>
        <begin position="285"/>
        <end position="302"/>
    </location>
</feature>
<dbReference type="InterPro" id="IPR000620">
    <property type="entry name" value="EamA_dom"/>
</dbReference>
<feature type="transmembrane region" description="Helical" evidence="6">
    <location>
        <begin position="260"/>
        <end position="279"/>
    </location>
</feature>
<accession>A0A4U0PZC1</accession>
<feature type="domain" description="EamA" evidence="7">
    <location>
        <begin position="28"/>
        <end position="157"/>
    </location>
</feature>
<keyword evidence="9" id="KW-1185">Reference proteome</keyword>
<reference evidence="8 9" key="1">
    <citation type="submission" date="2019-04" db="EMBL/GenBank/DDBJ databases">
        <title>Chitiniphilus eburnea sp. nov., a novel chitinolytic bacterium isolated from aquaculture sludge.</title>
        <authorList>
            <person name="Sheng M."/>
        </authorList>
    </citation>
    <scope>NUCLEOTIDE SEQUENCE [LARGE SCALE GENOMIC DNA]</scope>
    <source>
        <strain evidence="8 9">HX-2-15</strain>
    </source>
</reference>
<feature type="transmembrane region" description="Helical" evidence="6">
    <location>
        <begin position="113"/>
        <end position="134"/>
    </location>
</feature>
<evidence type="ECO:0000313" key="8">
    <source>
        <dbReference type="EMBL" id="TJZ68614.1"/>
    </source>
</evidence>
<feature type="transmembrane region" description="Helical" evidence="6">
    <location>
        <begin position="231"/>
        <end position="253"/>
    </location>
</feature>
<protein>
    <submittedName>
        <fullName evidence="8">EamA family transporter</fullName>
    </submittedName>
</protein>
<sequence length="313" mass="33030">MLCARLPPAHDAAPSRSPPSSICSMQFLAALILIAVWSTTALAINWSVQGLAYPAALFGRFSLAAVVALALMFALYRKRLPGGAAWRAYLTAGLGTSLSMLCTYWASRHVSSGLVAVLFGLIPLSTALFARLWLDEKLARHELVGIGLGVAGLVVVFGERLSLAPDGLPALLVLLLAVALQSGAAVRLKPYGQGLPALAVNAGALLVCAVVTGMLWLAHGAPPPWEAPPRTLGAVVYLALVGSVLAFSLYYWLIRECRPGQVAVLSLLSPASALWLGHALNDETVTGRMMAGTALILAGLVLHQRHTLRHWRG</sequence>
<evidence type="ECO:0000313" key="9">
    <source>
        <dbReference type="Proteomes" id="UP000310016"/>
    </source>
</evidence>
<feature type="transmembrane region" description="Helical" evidence="6">
    <location>
        <begin position="88"/>
        <end position="107"/>
    </location>
</feature>
<evidence type="ECO:0000259" key="7">
    <source>
        <dbReference type="Pfam" id="PF00892"/>
    </source>
</evidence>
<comment type="subcellular location">
    <subcellularLocation>
        <location evidence="1">Membrane</location>
        <topology evidence="1">Multi-pass membrane protein</topology>
    </subcellularLocation>
</comment>